<gene>
    <name evidence="2 3" type="primary">LOC110785237</name>
</gene>
<reference evidence="2 3" key="2">
    <citation type="submission" date="2025-04" db="UniProtKB">
        <authorList>
            <consortium name="RefSeq"/>
        </authorList>
    </citation>
    <scope>IDENTIFICATION</scope>
</reference>
<organism evidence="1 2">
    <name type="scientific">Spinacia oleracea</name>
    <name type="common">Spinach</name>
    <dbReference type="NCBI Taxonomy" id="3562"/>
    <lineage>
        <taxon>Eukaryota</taxon>
        <taxon>Viridiplantae</taxon>
        <taxon>Streptophyta</taxon>
        <taxon>Embryophyta</taxon>
        <taxon>Tracheophyta</taxon>
        <taxon>Spermatophyta</taxon>
        <taxon>Magnoliopsida</taxon>
        <taxon>eudicotyledons</taxon>
        <taxon>Gunneridae</taxon>
        <taxon>Pentapetalae</taxon>
        <taxon>Caryophyllales</taxon>
        <taxon>Chenopodiaceae</taxon>
        <taxon>Chenopodioideae</taxon>
        <taxon>Anserineae</taxon>
        <taxon>Spinacia</taxon>
    </lineage>
</organism>
<dbReference type="AlphaFoldDB" id="A0A9R0JSX2"/>
<dbReference type="PANTHER" id="PTHR47877:SF3">
    <property type="entry name" value="LATE EMBRYOGENESIS ABUNDANT DOMAIN-CONTAINING PROTEIN _ LEA DOMAIN-CONTAINING PROTEIN"/>
    <property type="match status" value="1"/>
</dbReference>
<dbReference type="PANTHER" id="PTHR47877">
    <property type="entry name" value="LATE EMBRYOGENESIS ABUNDANT DOMAIN-CONTAINING PROTEIN / LEA DOMAIN-CONTAINING PROTEIN"/>
    <property type="match status" value="1"/>
</dbReference>
<name>A0A9R0JSX2_SPIOL</name>
<dbReference type="GeneID" id="110785237"/>
<evidence type="ECO:0000313" key="2">
    <source>
        <dbReference type="RefSeq" id="XP_021845370.1"/>
    </source>
</evidence>
<evidence type="ECO:0000313" key="1">
    <source>
        <dbReference type="Proteomes" id="UP000813463"/>
    </source>
</evidence>
<sequence>MSENTRPVVQTTAEKAQHAKEAVAAAGHKSIEYTGEKVVQAKDTTVSYTKTVAGYVGEEAVVAKDVAFQIGKTAAGYTGKVVEEAKDRVVVVGWVAAHYTTEAAVEATKMAGGYVKTLVRLKCIGLRKPSGQILHKLEVVKFKTTALALLLFSS</sequence>
<dbReference type="GO" id="GO:0009631">
    <property type="term" value="P:cold acclimation"/>
    <property type="evidence" value="ECO:0000318"/>
    <property type="project" value="GO_Central"/>
</dbReference>
<reference evidence="1" key="1">
    <citation type="journal article" date="2021" name="Nat. Commun.">
        <title>Genomic analyses provide insights into spinach domestication and the genetic basis of agronomic traits.</title>
        <authorList>
            <person name="Cai X."/>
            <person name="Sun X."/>
            <person name="Xu C."/>
            <person name="Sun H."/>
            <person name="Wang X."/>
            <person name="Ge C."/>
            <person name="Zhang Z."/>
            <person name="Wang Q."/>
            <person name="Fei Z."/>
            <person name="Jiao C."/>
            <person name="Wang Q."/>
        </authorList>
    </citation>
    <scope>NUCLEOTIDE SEQUENCE [LARGE SCALE GENOMIC DNA]</scope>
    <source>
        <strain evidence="1">cv. Varoflay</strain>
    </source>
</reference>
<evidence type="ECO:0000313" key="3">
    <source>
        <dbReference type="RefSeq" id="XP_021845371.1"/>
    </source>
</evidence>
<dbReference type="GO" id="GO:0005829">
    <property type="term" value="C:cytosol"/>
    <property type="evidence" value="ECO:0007669"/>
    <property type="project" value="TreeGrafter"/>
</dbReference>
<dbReference type="RefSeq" id="XP_021845371.1">
    <property type="nucleotide sequence ID" value="XM_021989679.1"/>
</dbReference>
<dbReference type="OrthoDB" id="1907061at2759"/>
<dbReference type="Proteomes" id="UP000813463">
    <property type="component" value="Chromosome 3"/>
</dbReference>
<accession>A0A9R0JSX2</accession>
<proteinExistence type="predicted"/>
<dbReference type="KEGG" id="soe:110785237"/>
<keyword evidence="1" id="KW-1185">Reference proteome</keyword>
<dbReference type="RefSeq" id="XP_021845370.1">
    <property type="nucleotide sequence ID" value="XM_021989678.1"/>
</dbReference>
<protein>
    <submittedName>
        <fullName evidence="2 3">Seed biotin-containing protein SBP65-like</fullName>
    </submittedName>
</protein>